<sequence>MGKQFKPKRIITDFEPGLMPVVEQEFPVAIHAGCMFHFNQAIHREITHLGLVNDYLRNETVRDQCRQLMALSLIPIDEVKSQFQRLKSIMSASLDDLFVYFKIPWVAGVVPIKMWSFHNVDHRTNNTSEAYNLRFATRLSRKHPNIWSFIQLIQSEHARFEHILIQLDAGASTSKPSTKTKAFQLRLDTLYNRFHEKELLSGLSLLIGKKKIITFYYIFYSLSSLLFLLKQYSLWIKTMNSSFRHFPFRCFPLRHFPLTSVVLTLR</sequence>
<keyword evidence="1" id="KW-0812">Transmembrane</keyword>
<name>A0A816ZBD9_9BILA</name>
<reference evidence="2" key="1">
    <citation type="submission" date="2021-02" db="EMBL/GenBank/DDBJ databases">
        <authorList>
            <person name="Nowell W R."/>
        </authorList>
    </citation>
    <scope>NUCLEOTIDE SEQUENCE</scope>
</reference>
<evidence type="ECO:0000256" key="1">
    <source>
        <dbReference type="SAM" id="Phobius"/>
    </source>
</evidence>
<dbReference type="EMBL" id="CAJNRG010016505">
    <property type="protein sequence ID" value="CAF2201706.1"/>
    <property type="molecule type" value="Genomic_DNA"/>
</dbReference>
<organism evidence="2 3">
    <name type="scientific">Rotaria magnacalcarata</name>
    <dbReference type="NCBI Taxonomy" id="392030"/>
    <lineage>
        <taxon>Eukaryota</taxon>
        <taxon>Metazoa</taxon>
        <taxon>Spiralia</taxon>
        <taxon>Gnathifera</taxon>
        <taxon>Rotifera</taxon>
        <taxon>Eurotatoria</taxon>
        <taxon>Bdelloidea</taxon>
        <taxon>Philodinida</taxon>
        <taxon>Philodinidae</taxon>
        <taxon>Rotaria</taxon>
    </lineage>
</organism>
<proteinExistence type="predicted"/>
<gene>
    <name evidence="2" type="ORF">XDN619_LOCUS32819</name>
</gene>
<keyword evidence="1" id="KW-1133">Transmembrane helix</keyword>
<evidence type="ECO:0000313" key="3">
    <source>
        <dbReference type="Proteomes" id="UP000663887"/>
    </source>
</evidence>
<protein>
    <recommendedName>
        <fullName evidence="4">MULE transposase domain-containing protein</fullName>
    </recommendedName>
</protein>
<comment type="caution">
    <text evidence="2">The sequence shown here is derived from an EMBL/GenBank/DDBJ whole genome shotgun (WGS) entry which is preliminary data.</text>
</comment>
<dbReference type="Proteomes" id="UP000663887">
    <property type="component" value="Unassembled WGS sequence"/>
</dbReference>
<dbReference type="AlphaFoldDB" id="A0A816ZBD9"/>
<feature type="transmembrane region" description="Helical" evidence="1">
    <location>
        <begin position="215"/>
        <end position="236"/>
    </location>
</feature>
<keyword evidence="1" id="KW-0472">Membrane</keyword>
<accession>A0A816ZBD9</accession>
<evidence type="ECO:0000313" key="2">
    <source>
        <dbReference type="EMBL" id="CAF2201706.1"/>
    </source>
</evidence>
<evidence type="ECO:0008006" key="4">
    <source>
        <dbReference type="Google" id="ProtNLM"/>
    </source>
</evidence>